<accession>H2CZ55</accession>
<name>H2CZ55_9BASI</name>
<sequence length="161" mass="18784">MKRFGSTLRTATLTREELKKGMLGMRASWCDLVDAIPPPMDTIIDPDANFIPEFSVRCPADTPRLGRKWFERGIPRNSQDHSQLRNRLSPLAYHTFNNRFGRFEDLRWKAKTGSRVVWTCLSALRLPTQGVLWRQATGCIADFHSIIELPRCPRRRRRKQF</sequence>
<gene>
    <name evidence="1" type="primary">rga2</name>
</gene>
<dbReference type="EMBL" id="JN367445">
    <property type="protein sequence ID" value="AEY62529.1"/>
    <property type="molecule type" value="Genomic_DNA"/>
</dbReference>
<proteinExistence type="predicted"/>
<reference evidence="1" key="1">
    <citation type="journal article" date="2011" name="PLoS Genet.">
        <title>Interspecific sex in grass smuts and the genetic diversity of their pheromone-receptor system.</title>
        <authorList>
            <person name="Kellner R."/>
            <person name="Vollmeister E."/>
            <person name="Feldbrugge M."/>
            <person name="Begerow D."/>
        </authorList>
    </citation>
    <scope>NUCLEOTIDE SEQUENCE</scope>
</reference>
<organism evidence="1">
    <name type="scientific">Anthracocystis walkeri</name>
    <dbReference type="NCBI Taxonomy" id="1134040"/>
    <lineage>
        <taxon>Eukaryota</taxon>
        <taxon>Fungi</taxon>
        <taxon>Dikarya</taxon>
        <taxon>Basidiomycota</taxon>
        <taxon>Ustilaginomycotina</taxon>
        <taxon>Ustilaginomycetes</taxon>
        <taxon>Ustilaginales</taxon>
        <taxon>Ustilaginaceae</taxon>
        <taxon>Anthracocystis</taxon>
    </lineage>
</organism>
<dbReference type="AlphaFoldDB" id="H2CZ55"/>
<protein>
    <submittedName>
        <fullName evidence="1">Rga2 protein</fullName>
    </submittedName>
</protein>
<evidence type="ECO:0000313" key="1">
    <source>
        <dbReference type="EMBL" id="AEY62529.1"/>
    </source>
</evidence>